<name>A0A310S9S8_9HYME</name>
<dbReference type="AlphaFoldDB" id="A0A310S9S8"/>
<dbReference type="GO" id="GO:0032968">
    <property type="term" value="P:positive regulation of transcription elongation by RNA polymerase II"/>
    <property type="evidence" value="ECO:0007669"/>
    <property type="project" value="TreeGrafter"/>
</dbReference>
<keyword evidence="3" id="KW-1185">Reference proteome</keyword>
<feature type="compositionally biased region" description="Polar residues" evidence="1">
    <location>
        <begin position="81"/>
        <end position="100"/>
    </location>
</feature>
<organism evidence="2 3">
    <name type="scientific">Eufriesea mexicana</name>
    <dbReference type="NCBI Taxonomy" id="516756"/>
    <lineage>
        <taxon>Eukaryota</taxon>
        <taxon>Metazoa</taxon>
        <taxon>Ecdysozoa</taxon>
        <taxon>Arthropoda</taxon>
        <taxon>Hexapoda</taxon>
        <taxon>Insecta</taxon>
        <taxon>Pterygota</taxon>
        <taxon>Neoptera</taxon>
        <taxon>Endopterygota</taxon>
        <taxon>Hymenoptera</taxon>
        <taxon>Apocrita</taxon>
        <taxon>Aculeata</taxon>
        <taxon>Apoidea</taxon>
        <taxon>Anthophila</taxon>
        <taxon>Apidae</taxon>
        <taxon>Eufriesea</taxon>
    </lineage>
</organism>
<evidence type="ECO:0000313" key="3">
    <source>
        <dbReference type="Proteomes" id="UP000250275"/>
    </source>
</evidence>
<dbReference type="GO" id="GO:0016593">
    <property type="term" value="C:Cdc73/Paf1 complex"/>
    <property type="evidence" value="ECO:0007669"/>
    <property type="project" value="InterPro"/>
</dbReference>
<proteinExistence type="predicted"/>
<feature type="compositionally biased region" description="Low complexity" evidence="1">
    <location>
        <begin position="15"/>
        <end position="37"/>
    </location>
</feature>
<dbReference type="OrthoDB" id="20844at2759"/>
<dbReference type="EMBL" id="KQ766607">
    <property type="protein sequence ID" value="OAD53628.1"/>
    <property type="molecule type" value="Genomic_DNA"/>
</dbReference>
<accession>A0A310S9S8</accession>
<feature type="compositionally biased region" description="Low complexity" evidence="1">
    <location>
        <begin position="54"/>
        <end position="71"/>
    </location>
</feature>
<dbReference type="Proteomes" id="UP000250275">
    <property type="component" value="Unassembled WGS sequence"/>
</dbReference>
<dbReference type="InterPro" id="IPR007149">
    <property type="entry name" value="Leo1"/>
</dbReference>
<dbReference type="GO" id="GO:0006368">
    <property type="term" value="P:transcription elongation by RNA polymerase II"/>
    <property type="evidence" value="ECO:0007669"/>
    <property type="project" value="InterPro"/>
</dbReference>
<feature type="region of interest" description="Disordered" evidence="1">
    <location>
        <begin position="549"/>
        <end position="598"/>
    </location>
</feature>
<sequence length="598" mass="66161">MSPTKKSLRDSNWDSGSESDNQSGSSRSSRSGTPNSNAANSAHDRNSDDENEARSVGSNVSERSSRSSSQSVEEKIDSRQNSKSPSPVRSDSRHSSAGSIHSEKSGSQRSRSGSPKSVVSNNSDSQRSQSCSPQERTSESPKSTEMINSPDFSKNEPVDSERKPENSIKSNDSDGEASPIHKEDNSASASEAEDGMKRTKPLIDSDSESEAGDKQALAPTADALFGDASDISTDDEKDKEDEKREKSHSKSRSRSRSRSRSKSRSKSRSRSRSQDRSDSGDKEKEEEPEPPPETRIDVEIPKITTDLGREIHFVKLPNFLSVETRPFDTETYEDEIDEEETLDEEGRARLKLKVENTLRWKEIFDEQGKVIKESNARFVKWSDGSMSLHLGSEIFDVYKQPLQGDHNHLYIRQGTGLQGQAVFRTKLTFRPHSTESFTHRKMTMSLADRSQKTSGIKVLSQVGINPDQNRYEMIKKEEEKLRMAMRVQSKTKKTTASRGTTGRPVGGYGGDAYHDDGSDDEGAISLAAIKNKYKKGINIPVKASNIYSSDEEGSDFETLRPKKNIKGKVLKDSDEDSNSGSASESGREDDNQGDNASD</sequence>
<feature type="compositionally biased region" description="Basic and acidic residues" evidence="1">
    <location>
        <begin position="272"/>
        <end position="285"/>
    </location>
</feature>
<feature type="compositionally biased region" description="Basic and acidic residues" evidence="1">
    <location>
        <begin position="194"/>
        <end position="203"/>
    </location>
</feature>
<feature type="compositionally biased region" description="Basic and acidic residues" evidence="1">
    <location>
        <begin position="234"/>
        <end position="245"/>
    </location>
</feature>
<dbReference type="PANTHER" id="PTHR23146">
    <property type="entry name" value="LEO1 PROTEIN"/>
    <property type="match status" value="1"/>
</dbReference>
<dbReference type="Pfam" id="PF04004">
    <property type="entry name" value="Leo1"/>
    <property type="match status" value="1"/>
</dbReference>
<evidence type="ECO:0000313" key="2">
    <source>
        <dbReference type="EMBL" id="OAD53628.1"/>
    </source>
</evidence>
<evidence type="ECO:0000256" key="1">
    <source>
        <dbReference type="SAM" id="MobiDB-lite"/>
    </source>
</evidence>
<reference evidence="2 3" key="1">
    <citation type="submission" date="2015-07" db="EMBL/GenBank/DDBJ databases">
        <title>The genome of Eufriesea mexicana.</title>
        <authorList>
            <person name="Pan H."/>
            <person name="Kapheim K."/>
        </authorList>
    </citation>
    <scope>NUCLEOTIDE SEQUENCE [LARGE SCALE GENOMIC DNA]</scope>
    <source>
        <strain evidence="2">0111107269</strain>
        <tissue evidence="2">Whole body</tissue>
    </source>
</reference>
<protein>
    <submittedName>
        <fullName evidence="2">RNA polymerase-associated protein LEO1</fullName>
    </submittedName>
</protein>
<feature type="compositionally biased region" description="Polar residues" evidence="1">
    <location>
        <begin position="107"/>
        <end position="152"/>
    </location>
</feature>
<feature type="region of interest" description="Disordered" evidence="1">
    <location>
        <begin position="488"/>
        <end position="509"/>
    </location>
</feature>
<feature type="compositionally biased region" description="Basic residues" evidence="1">
    <location>
        <begin position="246"/>
        <end position="271"/>
    </location>
</feature>
<gene>
    <name evidence="2" type="ORF">WN48_09619</name>
</gene>
<dbReference type="PANTHER" id="PTHR23146:SF0">
    <property type="entry name" value="RNA POLYMERASE-ASSOCIATED PROTEIN LEO1"/>
    <property type="match status" value="1"/>
</dbReference>
<feature type="region of interest" description="Disordered" evidence="1">
    <location>
        <begin position="1"/>
        <end position="298"/>
    </location>
</feature>
<dbReference type="GO" id="GO:1990269">
    <property type="term" value="F:RNA polymerase II C-terminal domain phosphoserine binding"/>
    <property type="evidence" value="ECO:0007669"/>
    <property type="project" value="TreeGrafter"/>
</dbReference>
<feature type="compositionally biased region" description="Basic and acidic residues" evidence="1">
    <location>
        <begin position="153"/>
        <end position="166"/>
    </location>
</feature>